<evidence type="ECO:0000313" key="7">
    <source>
        <dbReference type="Proteomes" id="UP000183656"/>
    </source>
</evidence>
<keyword evidence="4" id="KW-0862">Zinc</keyword>
<feature type="domain" description="Deacetylase sirtuin-type" evidence="5">
    <location>
        <begin position="8"/>
        <end position="286"/>
    </location>
</feature>
<dbReference type="InterPro" id="IPR026590">
    <property type="entry name" value="Ssirtuin_cat_dom"/>
</dbReference>
<evidence type="ECO:0000259" key="5">
    <source>
        <dbReference type="PROSITE" id="PS50305"/>
    </source>
</evidence>
<dbReference type="PROSITE" id="PS50305">
    <property type="entry name" value="SIRTUIN"/>
    <property type="match status" value="1"/>
</dbReference>
<dbReference type="RefSeq" id="WP_054257486.1">
    <property type="nucleotide sequence ID" value="NZ_CYIG01000041.1"/>
</dbReference>
<evidence type="ECO:0000256" key="1">
    <source>
        <dbReference type="ARBA" id="ARBA00012928"/>
    </source>
</evidence>
<protein>
    <recommendedName>
        <fullName evidence="1">protein acetyllysine N-acetyltransferase</fullName>
        <ecNumber evidence="1">2.3.1.286</ecNumber>
    </recommendedName>
</protein>
<dbReference type="InterPro" id="IPR026591">
    <property type="entry name" value="Sirtuin_cat_small_dom_sf"/>
</dbReference>
<dbReference type="AlphaFoldDB" id="A0A1I7K4W4"/>
<dbReference type="GO" id="GO:0017136">
    <property type="term" value="F:histone deacetylase activity, NAD-dependent"/>
    <property type="evidence" value="ECO:0007669"/>
    <property type="project" value="TreeGrafter"/>
</dbReference>
<organism evidence="6 7">
    <name type="scientific">Paenacidovorax caeni</name>
    <dbReference type="NCBI Taxonomy" id="343013"/>
    <lineage>
        <taxon>Bacteria</taxon>
        <taxon>Pseudomonadati</taxon>
        <taxon>Pseudomonadota</taxon>
        <taxon>Betaproteobacteria</taxon>
        <taxon>Burkholderiales</taxon>
        <taxon>Comamonadaceae</taxon>
        <taxon>Paenacidovorax</taxon>
    </lineage>
</organism>
<dbReference type="Pfam" id="PF02146">
    <property type="entry name" value="SIR2"/>
    <property type="match status" value="1"/>
</dbReference>
<evidence type="ECO:0000256" key="4">
    <source>
        <dbReference type="PROSITE-ProRule" id="PRU00236"/>
    </source>
</evidence>
<dbReference type="EMBL" id="FPBX01000038">
    <property type="protein sequence ID" value="SFU92476.1"/>
    <property type="molecule type" value="Genomic_DNA"/>
</dbReference>
<keyword evidence="3" id="KW-0520">NAD</keyword>
<dbReference type="InterPro" id="IPR050134">
    <property type="entry name" value="NAD-dep_sirtuin_deacylases"/>
</dbReference>
<dbReference type="Proteomes" id="UP000183656">
    <property type="component" value="Unassembled WGS sequence"/>
</dbReference>
<feature type="binding site" evidence="4">
    <location>
        <position position="183"/>
    </location>
    <ligand>
        <name>Zn(2+)</name>
        <dbReference type="ChEBI" id="CHEBI:29105"/>
    </ligand>
</feature>
<feature type="binding site" evidence="4">
    <location>
        <position position="180"/>
    </location>
    <ligand>
        <name>Zn(2+)</name>
        <dbReference type="ChEBI" id="CHEBI:29105"/>
    </ligand>
</feature>
<feature type="binding site" evidence="4">
    <location>
        <position position="148"/>
    </location>
    <ligand>
        <name>Zn(2+)</name>
        <dbReference type="ChEBI" id="CHEBI:29105"/>
    </ligand>
</feature>
<proteinExistence type="predicted"/>
<feature type="binding site" evidence="4">
    <location>
        <position position="153"/>
    </location>
    <ligand>
        <name>Zn(2+)</name>
        <dbReference type="ChEBI" id="CHEBI:29105"/>
    </ligand>
</feature>
<dbReference type="SUPFAM" id="SSF52467">
    <property type="entry name" value="DHS-like NAD/FAD-binding domain"/>
    <property type="match status" value="1"/>
</dbReference>
<sequence length="288" mass="31693">MHNTANQAVDKKAAIELAAALIEQADAIIVAAGAGMGIDSGLPDFRGKDGFWRAYPALRHAGLDFYSIASPQAFHVSPEVAWGFYGHRLALYRRTRPHSGFEMLKRWGERLSHGVAVFTSNVDGQFQKAGFDPALIHECHGSIHHLQCLEPCCEEIWRADDFIPDVDDQHCRLRNLPPVCPRCGGMARPNILMFNDSGWIEHRSAGQEARLDRWLSNTKRPVVIEVGAGTTIPSVRHFSHRVIQEHGGRLIRLNPGECDVPTKRDVGLPLGAAEGLALMAEVLGSPFG</sequence>
<reference evidence="6 7" key="1">
    <citation type="submission" date="2016-10" db="EMBL/GenBank/DDBJ databases">
        <authorList>
            <person name="de Groot N.N."/>
        </authorList>
    </citation>
    <scope>NUCLEOTIDE SEQUENCE [LARGE SCALE GENOMIC DNA]</scope>
    <source>
        <strain evidence="6 7">R-24608</strain>
    </source>
</reference>
<evidence type="ECO:0000256" key="3">
    <source>
        <dbReference type="ARBA" id="ARBA00023027"/>
    </source>
</evidence>
<dbReference type="GO" id="GO:0070403">
    <property type="term" value="F:NAD+ binding"/>
    <property type="evidence" value="ECO:0007669"/>
    <property type="project" value="InterPro"/>
</dbReference>
<dbReference type="Gene3D" id="3.40.50.1220">
    <property type="entry name" value="TPP-binding domain"/>
    <property type="match status" value="1"/>
</dbReference>
<dbReference type="PANTHER" id="PTHR11085:SF10">
    <property type="entry name" value="NAD-DEPENDENT PROTEIN DEACYLASE SIRTUIN-5, MITOCHONDRIAL-RELATED"/>
    <property type="match status" value="1"/>
</dbReference>
<feature type="active site" description="Proton acceptor" evidence="4">
    <location>
        <position position="140"/>
    </location>
</feature>
<dbReference type="STRING" id="343013.SAMN04489707_10383"/>
<dbReference type="InterPro" id="IPR003000">
    <property type="entry name" value="Sirtuin"/>
</dbReference>
<keyword evidence="4" id="KW-0479">Metal-binding</keyword>
<dbReference type="InterPro" id="IPR029035">
    <property type="entry name" value="DHS-like_NAD/FAD-binding_dom"/>
</dbReference>
<dbReference type="EC" id="2.3.1.286" evidence="1"/>
<evidence type="ECO:0000256" key="2">
    <source>
        <dbReference type="ARBA" id="ARBA00022679"/>
    </source>
</evidence>
<dbReference type="GO" id="GO:0046872">
    <property type="term" value="F:metal ion binding"/>
    <property type="evidence" value="ECO:0007669"/>
    <property type="project" value="UniProtKB-KW"/>
</dbReference>
<keyword evidence="7" id="KW-1185">Reference proteome</keyword>
<accession>A0A1I7K4W4</accession>
<dbReference type="Gene3D" id="3.30.1600.10">
    <property type="entry name" value="SIR2/SIRT2 'Small Domain"/>
    <property type="match status" value="1"/>
</dbReference>
<name>A0A1I7K4W4_9BURK</name>
<dbReference type="PANTHER" id="PTHR11085">
    <property type="entry name" value="NAD-DEPENDENT PROTEIN DEACYLASE SIRTUIN-5, MITOCHONDRIAL-RELATED"/>
    <property type="match status" value="1"/>
</dbReference>
<gene>
    <name evidence="6" type="ORF">SAMN04489707_10383</name>
</gene>
<dbReference type="OrthoDB" id="9800582at2"/>
<evidence type="ECO:0000313" key="6">
    <source>
        <dbReference type="EMBL" id="SFU92476.1"/>
    </source>
</evidence>
<keyword evidence="2" id="KW-0808">Transferase</keyword>